<protein>
    <submittedName>
        <fullName evidence="1">Uncharacterized protein</fullName>
    </submittedName>
</protein>
<gene>
    <name evidence="1" type="ORF">OYC64_004529</name>
</gene>
<evidence type="ECO:0000313" key="1">
    <source>
        <dbReference type="EMBL" id="KAL3046557.1"/>
    </source>
</evidence>
<name>A0ABD2FXK4_PAGBO</name>
<reference evidence="1 2" key="1">
    <citation type="journal article" date="2022" name="G3 (Bethesda)">
        <title>Evaluating Illumina-, Nanopore-, and PacBio-based genome assembly strategies with the bald notothen, Trematomus borchgrevinki.</title>
        <authorList>
            <person name="Rayamajhi N."/>
            <person name="Cheng C.C."/>
            <person name="Catchen J.M."/>
        </authorList>
    </citation>
    <scope>NUCLEOTIDE SEQUENCE [LARGE SCALE GENOMIC DNA]</scope>
    <source>
        <strain evidence="1">AGRC-2024</strain>
    </source>
</reference>
<keyword evidence="2" id="KW-1185">Reference proteome</keyword>
<reference evidence="1 2" key="2">
    <citation type="journal article" date="2024" name="G3 (Bethesda)">
        <title>The genome of the cryopelagic Antarctic bald notothen, Trematomus borchgrevinki.</title>
        <authorList>
            <person name="Rayamajhi N."/>
            <person name="Rivera-Colon A.G."/>
            <person name="Minhas B.F."/>
            <person name="Cheng C.C."/>
            <person name="Catchen J.M."/>
        </authorList>
    </citation>
    <scope>NUCLEOTIDE SEQUENCE [LARGE SCALE GENOMIC DNA]</scope>
    <source>
        <strain evidence="1">AGRC-2024</strain>
    </source>
</reference>
<proteinExistence type="predicted"/>
<dbReference type="EMBL" id="JBIYXZ010002085">
    <property type="protein sequence ID" value="KAL3046557.1"/>
    <property type="molecule type" value="Genomic_DNA"/>
</dbReference>
<organism evidence="1 2">
    <name type="scientific">Pagothenia borchgrevinki</name>
    <name type="common">Bald rockcod</name>
    <name type="synonym">Trematomus borchgrevinki</name>
    <dbReference type="NCBI Taxonomy" id="8213"/>
    <lineage>
        <taxon>Eukaryota</taxon>
        <taxon>Metazoa</taxon>
        <taxon>Chordata</taxon>
        <taxon>Craniata</taxon>
        <taxon>Vertebrata</taxon>
        <taxon>Euteleostomi</taxon>
        <taxon>Actinopterygii</taxon>
        <taxon>Neopterygii</taxon>
        <taxon>Teleostei</taxon>
        <taxon>Neoteleostei</taxon>
        <taxon>Acanthomorphata</taxon>
        <taxon>Eupercaria</taxon>
        <taxon>Perciformes</taxon>
        <taxon>Notothenioidei</taxon>
        <taxon>Nototheniidae</taxon>
        <taxon>Pagothenia</taxon>
    </lineage>
</organism>
<accession>A0ABD2FXK4</accession>
<dbReference type="Proteomes" id="UP001619887">
    <property type="component" value="Unassembled WGS sequence"/>
</dbReference>
<sequence>MTHVRLMSISTLPRTSGSVKLRKVEG</sequence>
<dbReference type="AlphaFoldDB" id="A0ABD2FXK4"/>
<evidence type="ECO:0000313" key="2">
    <source>
        <dbReference type="Proteomes" id="UP001619887"/>
    </source>
</evidence>
<comment type="caution">
    <text evidence="1">The sequence shown here is derived from an EMBL/GenBank/DDBJ whole genome shotgun (WGS) entry which is preliminary data.</text>
</comment>